<evidence type="ECO:0000256" key="1">
    <source>
        <dbReference type="SAM" id="MobiDB-lite"/>
    </source>
</evidence>
<reference evidence="3" key="1">
    <citation type="submission" date="2024-07" db="EMBL/GenBank/DDBJ databases">
        <title>Two chromosome-level genome assemblies of Korean endemic species Abeliophyllum distichum and Forsythia ovata (Oleaceae).</title>
        <authorList>
            <person name="Jang H."/>
        </authorList>
    </citation>
    <scope>NUCLEOTIDE SEQUENCE [LARGE SCALE GENOMIC DNA]</scope>
</reference>
<dbReference type="AlphaFoldDB" id="A0ABD1S2A4"/>
<protein>
    <submittedName>
        <fullName evidence="2">Uncharacterized protein</fullName>
    </submittedName>
</protein>
<dbReference type="EMBL" id="JBFOLJ010000011">
    <property type="protein sequence ID" value="KAL2494856.1"/>
    <property type="molecule type" value="Genomic_DNA"/>
</dbReference>
<evidence type="ECO:0000313" key="2">
    <source>
        <dbReference type="EMBL" id="KAL2494856.1"/>
    </source>
</evidence>
<gene>
    <name evidence="2" type="ORF">Fot_38613</name>
</gene>
<proteinExistence type="predicted"/>
<name>A0ABD1S2A4_9LAMI</name>
<feature type="region of interest" description="Disordered" evidence="1">
    <location>
        <begin position="181"/>
        <end position="200"/>
    </location>
</feature>
<organism evidence="2 3">
    <name type="scientific">Forsythia ovata</name>
    <dbReference type="NCBI Taxonomy" id="205694"/>
    <lineage>
        <taxon>Eukaryota</taxon>
        <taxon>Viridiplantae</taxon>
        <taxon>Streptophyta</taxon>
        <taxon>Embryophyta</taxon>
        <taxon>Tracheophyta</taxon>
        <taxon>Spermatophyta</taxon>
        <taxon>Magnoliopsida</taxon>
        <taxon>eudicotyledons</taxon>
        <taxon>Gunneridae</taxon>
        <taxon>Pentapetalae</taxon>
        <taxon>asterids</taxon>
        <taxon>lamiids</taxon>
        <taxon>Lamiales</taxon>
        <taxon>Oleaceae</taxon>
        <taxon>Forsythieae</taxon>
        <taxon>Forsythia</taxon>
    </lineage>
</organism>
<accession>A0ABD1S2A4</accession>
<keyword evidence="3" id="KW-1185">Reference proteome</keyword>
<dbReference type="Proteomes" id="UP001604277">
    <property type="component" value="Unassembled WGS sequence"/>
</dbReference>
<comment type="caution">
    <text evidence="2">The sequence shown here is derived from an EMBL/GenBank/DDBJ whole genome shotgun (WGS) entry which is preliminary data.</text>
</comment>
<evidence type="ECO:0000313" key="3">
    <source>
        <dbReference type="Proteomes" id="UP001604277"/>
    </source>
</evidence>
<sequence>MKDSSLLIQSWLQFSILELDDRLAIIPVMFHQKIIVAKNESVPTAKHALPFANKNGPIFKRRTPIVVGEPLAAAASFILLPSTGISSFTKQLSWLWPKCVNLEQLVLSWRHSFIRDPVQHWALWQIVVVPWDLGRMDVSCWLRRHYMFVVEWAMKFRVYVVEVGGGSLEDVPATRAHPLIYNPPGQGASDTGGRASPSKLSPYQNGKVKLKTKNILKLLRIQGLSTPLKMDTAKELIPDKKEQDEDQNGFDDVLVESDYEVDEEPIGPEVHEAVMIAEFLNLIAQDQVRSMTLFQWFLNQATTLCRPWGGFFLPGQGYVGRAFPYPATKHDKEGFLTTQPQGCIGRVFPYPTTRTSREGFPYSTSRSGRKGFLLYPTTRPIRESISPELVAN</sequence>